<organism evidence="1">
    <name type="scientific">marine sediment metagenome</name>
    <dbReference type="NCBI Taxonomy" id="412755"/>
    <lineage>
        <taxon>unclassified sequences</taxon>
        <taxon>metagenomes</taxon>
        <taxon>ecological metagenomes</taxon>
    </lineage>
</organism>
<accession>X0ZPS7</accession>
<proteinExistence type="predicted"/>
<gene>
    <name evidence="1" type="ORF">S01H4_11281</name>
</gene>
<evidence type="ECO:0000313" key="1">
    <source>
        <dbReference type="EMBL" id="GAG71745.1"/>
    </source>
</evidence>
<name>X0ZPS7_9ZZZZ</name>
<dbReference type="AlphaFoldDB" id="X0ZPS7"/>
<dbReference type="EMBL" id="BART01004521">
    <property type="protein sequence ID" value="GAG71745.1"/>
    <property type="molecule type" value="Genomic_DNA"/>
</dbReference>
<protein>
    <submittedName>
        <fullName evidence="1">Uncharacterized protein</fullName>
    </submittedName>
</protein>
<comment type="caution">
    <text evidence="1">The sequence shown here is derived from an EMBL/GenBank/DDBJ whole genome shotgun (WGS) entry which is preliminary data.</text>
</comment>
<sequence length="85" mass="9597">NKNYNEPMNGYFPGSYGFENDIPGNDPSGWSITEPGTGGHVEVDANLEDHNNIVELRKKWCDDKGSNTKGFFSLYYSWHGRVLVI</sequence>
<feature type="non-terminal residue" evidence="1">
    <location>
        <position position="1"/>
    </location>
</feature>
<reference evidence="1" key="1">
    <citation type="journal article" date="2014" name="Front. Microbiol.">
        <title>High frequency of phylogenetically diverse reductive dehalogenase-homologous genes in deep subseafloor sedimentary metagenomes.</title>
        <authorList>
            <person name="Kawai M."/>
            <person name="Futagami T."/>
            <person name="Toyoda A."/>
            <person name="Takaki Y."/>
            <person name="Nishi S."/>
            <person name="Hori S."/>
            <person name="Arai W."/>
            <person name="Tsubouchi T."/>
            <person name="Morono Y."/>
            <person name="Uchiyama I."/>
            <person name="Ito T."/>
            <person name="Fujiyama A."/>
            <person name="Inagaki F."/>
            <person name="Takami H."/>
        </authorList>
    </citation>
    <scope>NUCLEOTIDE SEQUENCE</scope>
    <source>
        <strain evidence="1">Expedition CK06-06</strain>
    </source>
</reference>